<reference evidence="3" key="1">
    <citation type="journal article" date="2018" name="Science">
        <title>A primordial and reversible TCA cycle in a facultatively chemolithoautotrophic thermophile.</title>
        <authorList>
            <person name="Nunoura T."/>
            <person name="Chikaraishi Y."/>
            <person name="Izaki R."/>
            <person name="Suwa T."/>
            <person name="Sato T."/>
            <person name="Harada T."/>
            <person name="Mori K."/>
            <person name="Kato Y."/>
            <person name="Miyazaki M."/>
            <person name="Shimamura S."/>
            <person name="Yanagawa K."/>
            <person name="Shuto A."/>
            <person name="Ohkouchi N."/>
            <person name="Fujita N."/>
            <person name="Takaki Y."/>
            <person name="Atomi H."/>
            <person name="Takai K."/>
        </authorList>
    </citation>
    <scope>NUCLEOTIDE SEQUENCE [LARGE SCALE GENOMIC DNA]</scope>
    <source>
        <strain evidence="3">DSM 17441 / JCM 13301 / NBRC 103674 / ABI70S6</strain>
    </source>
</reference>
<keyword evidence="1" id="KW-0812">Transmembrane</keyword>
<dbReference type="KEGG" id="ttk:TST_1284"/>
<dbReference type="EMBL" id="AP013035">
    <property type="protein sequence ID" value="BAT72071.1"/>
    <property type="molecule type" value="Genomic_DNA"/>
</dbReference>
<evidence type="ECO:0000256" key="1">
    <source>
        <dbReference type="SAM" id="Phobius"/>
    </source>
</evidence>
<sequence>MNANEKGYTLIELLVSVVLLLIILLGLFQATAYYAQKNIKNSLRTQAAKIAMECAERLKRLSICDNSTVIDIGKLKITASVTAPNPATLSNSTNEVTITVQYEYPSGVINTYSLKTVVIKK</sequence>
<dbReference type="Proteomes" id="UP000063234">
    <property type="component" value="Chromosome"/>
</dbReference>
<evidence type="ECO:0000313" key="2">
    <source>
        <dbReference type="EMBL" id="BAT72071.1"/>
    </source>
</evidence>
<dbReference type="RefSeq" id="WP_068550064.1">
    <property type="nucleotide sequence ID" value="NZ_AP013035.1"/>
</dbReference>
<name>A0A0S3QUT8_THET7</name>
<keyword evidence="1" id="KW-1133">Transmembrane helix</keyword>
<organism evidence="2 3">
    <name type="scientific">Thermosulfidibacter takaii (strain DSM 17441 / JCM 13301 / NBRC 103674 / ABI70S6)</name>
    <dbReference type="NCBI Taxonomy" id="1298851"/>
    <lineage>
        <taxon>Bacteria</taxon>
        <taxon>Pseudomonadati</taxon>
        <taxon>Thermosulfidibacterota</taxon>
        <taxon>Thermosulfidibacteria</taxon>
        <taxon>Thermosulfidibacterales</taxon>
        <taxon>Thermosulfidibacteraceae</taxon>
    </lineage>
</organism>
<dbReference type="STRING" id="1298851.TST_1284"/>
<dbReference type="NCBIfam" id="TIGR02532">
    <property type="entry name" value="IV_pilin_GFxxxE"/>
    <property type="match status" value="1"/>
</dbReference>
<dbReference type="AlphaFoldDB" id="A0A0S3QUT8"/>
<protein>
    <submittedName>
        <fullName evidence="2">Type IV pilus assembly protein PilV</fullName>
    </submittedName>
</protein>
<dbReference type="Pfam" id="PF07963">
    <property type="entry name" value="N_methyl"/>
    <property type="match status" value="1"/>
</dbReference>
<accession>A0A0S3QUT8</accession>
<dbReference type="PROSITE" id="PS00409">
    <property type="entry name" value="PROKAR_NTER_METHYL"/>
    <property type="match status" value="1"/>
</dbReference>
<gene>
    <name evidence="2" type="primary">pilV</name>
    <name evidence="2" type="ORF">TST_1284</name>
</gene>
<evidence type="ECO:0000313" key="3">
    <source>
        <dbReference type="Proteomes" id="UP000063234"/>
    </source>
</evidence>
<keyword evidence="3" id="KW-1185">Reference proteome</keyword>
<keyword evidence="1" id="KW-0472">Membrane</keyword>
<dbReference type="InterPro" id="IPR012902">
    <property type="entry name" value="N_methyl_site"/>
</dbReference>
<proteinExistence type="predicted"/>
<feature type="transmembrane region" description="Helical" evidence="1">
    <location>
        <begin position="13"/>
        <end position="35"/>
    </location>
</feature>